<dbReference type="GO" id="GO:0070006">
    <property type="term" value="F:metalloaminopeptidase activity"/>
    <property type="evidence" value="ECO:0007669"/>
    <property type="project" value="InterPro"/>
</dbReference>
<reference evidence="7 8" key="1">
    <citation type="journal article" date="2015" name="Fungal Genet. Biol.">
        <title>Evolution of novel wood decay mechanisms in Agaricales revealed by the genome sequences of Fistulina hepatica and Cylindrobasidium torrendii.</title>
        <authorList>
            <person name="Floudas D."/>
            <person name="Held B.W."/>
            <person name="Riley R."/>
            <person name="Nagy L.G."/>
            <person name="Koehler G."/>
            <person name="Ransdell A.S."/>
            <person name="Younus H."/>
            <person name="Chow J."/>
            <person name="Chiniquy J."/>
            <person name="Lipzen A."/>
            <person name="Tritt A."/>
            <person name="Sun H."/>
            <person name="Haridas S."/>
            <person name="LaButti K."/>
            <person name="Ohm R.A."/>
            <person name="Kues U."/>
            <person name="Blanchette R.A."/>
            <person name="Grigoriev I.V."/>
            <person name="Minto R.E."/>
            <person name="Hibbett D.S."/>
        </authorList>
    </citation>
    <scope>NUCLEOTIDE SEQUENCE [LARGE SCALE GENOMIC DNA]</scope>
    <source>
        <strain evidence="7 8">FP15055 ss-10</strain>
    </source>
</reference>
<gene>
    <name evidence="7" type="ORF">CYLTODRAFT_422591</name>
</gene>
<comment type="cofactor">
    <cofactor evidence="1">
        <name>Mn(2+)</name>
        <dbReference type="ChEBI" id="CHEBI:29035"/>
    </cofactor>
</comment>
<dbReference type="GO" id="GO:0030145">
    <property type="term" value="F:manganese ion binding"/>
    <property type="evidence" value="ECO:0007669"/>
    <property type="project" value="InterPro"/>
</dbReference>
<dbReference type="SMART" id="SM01011">
    <property type="entry name" value="AMP_N"/>
    <property type="match status" value="1"/>
</dbReference>
<keyword evidence="4" id="KW-0378">Hydrolase</keyword>
<dbReference type="InterPro" id="IPR052433">
    <property type="entry name" value="X-Pro_dipept-like"/>
</dbReference>
<feature type="domain" description="Aminopeptidase P N-terminal" evidence="6">
    <location>
        <begin position="54"/>
        <end position="190"/>
    </location>
</feature>
<dbReference type="Gene3D" id="3.40.350.10">
    <property type="entry name" value="Creatinase/prolidase N-terminal domain"/>
    <property type="match status" value="1"/>
</dbReference>
<name>A0A0D7BAY6_9AGAR</name>
<dbReference type="Proteomes" id="UP000054007">
    <property type="component" value="Unassembled WGS sequence"/>
</dbReference>
<dbReference type="Pfam" id="PF00557">
    <property type="entry name" value="Peptidase_M24"/>
    <property type="match status" value="1"/>
</dbReference>
<dbReference type="InterPro" id="IPR029149">
    <property type="entry name" value="Creatin/AminoP/Spt16_N"/>
</dbReference>
<evidence type="ECO:0000256" key="4">
    <source>
        <dbReference type="ARBA" id="ARBA00022801"/>
    </source>
</evidence>
<keyword evidence="5" id="KW-0464">Manganese</keyword>
<dbReference type="GO" id="GO:0005739">
    <property type="term" value="C:mitochondrion"/>
    <property type="evidence" value="ECO:0007669"/>
    <property type="project" value="TreeGrafter"/>
</dbReference>
<dbReference type="Gene3D" id="3.90.230.10">
    <property type="entry name" value="Creatinase/methionine aminopeptidase superfamily"/>
    <property type="match status" value="1"/>
</dbReference>
<evidence type="ECO:0000256" key="5">
    <source>
        <dbReference type="ARBA" id="ARBA00023211"/>
    </source>
</evidence>
<dbReference type="PANTHER" id="PTHR43226">
    <property type="entry name" value="XAA-PRO AMINOPEPTIDASE 3"/>
    <property type="match status" value="1"/>
</dbReference>
<evidence type="ECO:0000259" key="6">
    <source>
        <dbReference type="SMART" id="SM01011"/>
    </source>
</evidence>
<keyword evidence="3" id="KW-0479">Metal-binding</keyword>
<dbReference type="PANTHER" id="PTHR43226:SF4">
    <property type="entry name" value="XAA-PRO AMINOPEPTIDASE 3"/>
    <property type="match status" value="1"/>
</dbReference>
<dbReference type="InterPro" id="IPR000994">
    <property type="entry name" value="Pept_M24"/>
</dbReference>
<dbReference type="SUPFAM" id="SSF55920">
    <property type="entry name" value="Creatinase/aminopeptidase"/>
    <property type="match status" value="1"/>
</dbReference>
<proteinExistence type="inferred from homology"/>
<dbReference type="CDD" id="cd01087">
    <property type="entry name" value="Prolidase"/>
    <property type="match status" value="1"/>
</dbReference>
<dbReference type="InterPro" id="IPR007865">
    <property type="entry name" value="Aminopep_P_N"/>
</dbReference>
<organism evidence="7 8">
    <name type="scientific">Cylindrobasidium torrendii FP15055 ss-10</name>
    <dbReference type="NCBI Taxonomy" id="1314674"/>
    <lineage>
        <taxon>Eukaryota</taxon>
        <taxon>Fungi</taxon>
        <taxon>Dikarya</taxon>
        <taxon>Basidiomycota</taxon>
        <taxon>Agaricomycotina</taxon>
        <taxon>Agaricomycetes</taxon>
        <taxon>Agaricomycetidae</taxon>
        <taxon>Agaricales</taxon>
        <taxon>Marasmiineae</taxon>
        <taxon>Physalacriaceae</taxon>
        <taxon>Cylindrobasidium</taxon>
    </lineage>
</organism>
<evidence type="ECO:0000256" key="3">
    <source>
        <dbReference type="ARBA" id="ARBA00022723"/>
    </source>
</evidence>
<dbReference type="SUPFAM" id="SSF53092">
    <property type="entry name" value="Creatinase/prolidase N-terminal domain"/>
    <property type="match status" value="1"/>
</dbReference>
<dbReference type="InterPro" id="IPR001714">
    <property type="entry name" value="Pept_M24_MAP"/>
</dbReference>
<dbReference type="AlphaFoldDB" id="A0A0D7BAY6"/>
<protein>
    <submittedName>
        <fullName evidence="7">Peptidase M24</fullName>
    </submittedName>
</protein>
<evidence type="ECO:0000256" key="2">
    <source>
        <dbReference type="ARBA" id="ARBA00008766"/>
    </source>
</evidence>
<dbReference type="InterPro" id="IPR036005">
    <property type="entry name" value="Creatinase/aminopeptidase-like"/>
</dbReference>
<dbReference type="PRINTS" id="PR00599">
    <property type="entry name" value="MAPEPTIDASE"/>
</dbReference>
<evidence type="ECO:0000313" key="7">
    <source>
        <dbReference type="EMBL" id="KIY67410.1"/>
    </source>
</evidence>
<dbReference type="STRING" id="1314674.A0A0D7BAY6"/>
<dbReference type="EMBL" id="KN880527">
    <property type="protein sequence ID" value="KIY67410.1"/>
    <property type="molecule type" value="Genomic_DNA"/>
</dbReference>
<keyword evidence="8" id="KW-1185">Reference proteome</keyword>
<dbReference type="Pfam" id="PF05195">
    <property type="entry name" value="AMP_N"/>
    <property type="match status" value="1"/>
</dbReference>
<dbReference type="PROSITE" id="PS00491">
    <property type="entry name" value="PROLINE_PEPTIDASE"/>
    <property type="match status" value="1"/>
</dbReference>
<accession>A0A0D7BAY6</accession>
<dbReference type="InterPro" id="IPR001131">
    <property type="entry name" value="Peptidase_M24B_aminopep-P_CS"/>
</dbReference>
<evidence type="ECO:0000313" key="8">
    <source>
        <dbReference type="Proteomes" id="UP000054007"/>
    </source>
</evidence>
<comment type="similarity">
    <text evidence="2">Belongs to the peptidase M24B family.</text>
</comment>
<dbReference type="OrthoDB" id="4215474at2759"/>
<sequence length="496" mass="54836">MYATLRRNAQAIGSALLSNTTATRSIAQKPPLYGQPVHPSHPHLVQPNELVPGFSHEEFERRRAALMASLPDDSMVLLTASPVTYMSQEIFYKFRQNSDMWYLTGCEEPDSAVVLEKNSSSRGYSMTMFVNQKDALEEKWNGPRTGVRAACELFGADNAHSIKDFPNKLKSIAQSYSAVFSDIPPGDKDDGYLRMLKRITSLTKRGYDLEAVMSAIPNSRKRMLRPKIAPLRAVKSEAEQRVMRAAADISGRAHAKTMRFTHPGMSEASIAAHFEYLCALDGSQRPAYVPVVASGANALMIHYTNNNMIVENEDLILIDAGCEYNGYASDITRTYPANGTFTSAQRDLYSAVLSAQKQLVMMCSENAQQTMSTLHAVSCRLLRTELIQVGLEVSSAELSRDLYPHSLSHPLGIDLHESFTIPRTTKLEAGMVITIEPGIYVPPLERYPKHFWNLGVRIEDDVLVGKEAPTVLSVSAPKEIADVEGACQGLLGLEPY</sequence>
<evidence type="ECO:0000256" key="1">
    <source>
        <dbReference type="ARBA" id="ARBA00001936"/>
    </source>
</evidence>
<dbReference type="GO" id="GO:0006508">
    <property type="term" value="P:proteolysis"/>
    <property type="evidence" value="ECO:0007669"/>
    <property type="project" value="TreeGrafter"/>
</dbReference>